<dbReference type="SUPFAM" id="SSF53335">
    <property type="entry name" value="S-adenosyl-L-methionine-dependent methyltransferases"/>
    <property type="match status" value="1"/>
</dbReference>
<comment type="caution">
    <text evidence="2">The sequence shown here is derived from an EMBL/GenBank/DDBJ whole genome shotgun (WGS) entry which is preliminary data.</text>
</comment>
<feature type="domain" description="Methyltransferase type 11" evidence="1">
    <location>
        <begin position="42"/>
        <end position="132"/>
    </location>
</feature>
<dbReference type="AlphaFoldDB" id="A0A150Q7Q5"/>
<gene>
    <name evidence="2" type="ORF">BE04_18265</name>
</gene>
<proteinExistence type="predicted"/>
<dbReference type="PANTHER" id="PTHR43591">
    <property type="entry name" value="METHYLTRANSFERASE"/>
    <property type="match status" value="1"/>
</dbReference>
<dbReference type="Pfam" id="PF08241">
    <property type="entry name" value="Methyltransf_11"/>
    <property type="match status" value="1"/>
</dbReference>
<accession>A0A150Q7Q5</accession>
<dbReference type="InterPro" id="IPR013216">
    <property type="entry name" value="Methyltransf_11"/>
</dbReference>
<dbReference type="Proteomes" id="UP000075604">
    <property type="component" value="Unassembled WGS sequence"/>
</dbReference>
<dbReference type="PANTHER" id="PTHR43591:SF24">
    <property type="entry name" value="2-METHOXY-6-POLYPRENYL-1,4-BENZOQUINOL METHYLASE, MITOCHONDRIAL"/>
    <property type="match status" value="1"/>
</dbReference>
<organism evidence="2 3">
    <name type="scientific">Sorangium cellulosum</name>
    <name type="common">Polyangium cellulosum</name>
    <dbReference type="NCBI Taxonomy" id="56"/>
    <lineage>
        <taxon>Bacteria</taxon>
        <taxon>Pseudomonadati</taxon>
        <taxon>Myxococcota</taxon>
        <taxon>Polyangia</taxon>
        <taxon>Polyangiales</taxon>
        <taxon>Polyangiaceae</taxon>
        <taxon>Sorangium</taxon>
    </lineage>
</organism>
<dbReference type="Gene3D" id="3.40.50.150">
    <property type="entry name" value="Vaccinia Virus protein VP39"/>
    <property type="match status" value="1"/>
</dbReference>
<reference evidence="2 3" key="1">
    <citation type="submission" date="2014-02" db="EMBL/GenBank/DDBJ databases">
        <title>The small core and large imbalanced accessory genome model reveals a collaborative survival strategy of Sorangium cellulosum strains in nature.</title>
        <authorList>
            <person name="Han K."/>
            <person name="Peng R."/>
            <person name="Blom J."/>
            <person name="Li Y.-Z."/>
        </authorList>
    </citation>
    <scope>NUCLEOTIDE SEQUENCE [LARGE SCALE GENOMIC DNA]</scope>
    <source>
        <strain evidence="2 3">So0157-18</strain>
    </source>
</reference>
<dbReference type="CDD" id="cd02440">
    <property type="entry name" value="AdoMet_MTases"/>
    <property type="match status" value="1"/>
</dbReference>
<dbReference type="InterPro" id="IPR029063">
    <property type="entry name" value="SAM-dependent_MTases_sf"/>
</dbReference>
<evidence type="ECO:0000313" key="3">
    <source>
        <dbReference type="Proteomes" id="UP000075604"/>
    </source>
</evidence>
<protein>
    <recommendedName>
        <fullName evidence="1">Methyltransferase type 11 domain-containing protein</fullName>
    </recommendedName>
</protein>
<dbReference type="GO" id="GO:0008757">
    <property type="term" value="F:S-adenosylmethionine-dependent methyltransferase activity"/>
    <property type="evidence" value="ECO:0007669"/>
    <property type="project" value="InterPro"/>
</dbReference>
<name>A0A150Q7Q5_SORCE</name>
<evidence type="ECO:0000259" key="1">
    <source>
        <dbReference type="Pfam" id="PF08241"/>
    </source>
</evidence>
<sequence length="255" mass="28171">MTRTDYEQIAGVFDRRYQGGRYAGAEQVVLDLLGPSRGRRALEVGCGTGHWLELLHKNGFEVTGLDASPGMLEQARARLPSATLVHGSAEQLPFPDAGFDCVLCINALHHFGQPRGFMAEAHRVLGAGGILVNIGLDPHQGIDRWFVYDYFDATRELDLKRYASVETVRRWLDESGFLVDGTRLAVHIERQVPASEALAKGIDPRDTSQLALLTPEAFAAGVDRIRQEEARARQRGGELALVVDLRMWATVARKP</sequence>
<evidence type="ECO:0000313" key="2">
    <source>
        <dbReference type="EMBL" id="KYF64025.1"/>
    </source>
</evidence>
<dbReference type="EMBL" id="JELX01000555">
    <property type="protein sequence ID" value="KYF64025.1"/>
    <property type="molecule type" value="Genomic_DNA"/>
</dbReference>